<comment type="caution">
    <text evidence="2">The sequence shown here is derived from an EMBL/GenBank/DDBJ whole genome shotgun (WGS) entry which is preliminary data.</text>
</comment>
<dbReference type="SUPFAM" id="SSF52266">
    <property type="entry name" value="SGNH hydrolase"/>
    <property type="match status" value="1"/>
</dbReference>
<dbReference type="InterPro" id="IPR013830">
    <property type="entry name" value="SGNH_hydro"/>
</dbReference>
<gene>
    <name evidence="2" type="ORF">GPX89_13900</name>
</gene>
<dbReference type="RefSeq" id="WP_157387852.1">
    <property type="nucleotide sequence ID" value="NZ_WRPP01000002.1"/>
</dbReference>
<keyword evidence="3" id="KW-1185">Reference proteome</keyword>
<evidence type="ECO:0000313" key="2">
    <source>
        <dbReference type="EMBL" id="MVU78334.1"/>
    </source>
</evidence>
<feature type="domain" description="SGNH hydrolase-type esterase" evidence="1">
    <location>
        <begin position="189"/>
        <end position="383"/>
    </location>
</feature>
<dbReference type="PANTHER" id="PTHR43784">
    <property type="entry name" value="GDSL-LIKE LIPASE/ACYLHYDROLASE, PUTATIVE (AFU_ORTHOLOGUE AFUA_2G00820)-RELATED"/>
    <property type="match status" value="1"/>
</dbReference>
<evidence type="ECO:0000259" key="1">
    <source>
        <dbReference type="Pfam" id="PF13472"/>
    </source>
</evidence>
<dbReference type="Gene3D" id="3.40.50.1110">
    <property type="entry name" value="SGNH hydrolase"/>
    <property type="match status" value="1"/>
</dbReference>
<dbReference type="Pfam" id="PF13472">
    <property type="entry name" value="Lipase_GDSL_2"/>
    <property type="match status" value="1"/>
</dbReference>
<dbReference type="Proteomes" id="UP000466794">
    <property type="component" value="Unassembled WGS sequence"/>
</dbReference>
<dbReference type="InterPro" id="IPR053140">
    <property type="entry name" value="GDSL_Rv0518-like"/>
</dbReference>
<dbReference type="AlphaFoldDB" id="A0A7K1UVE4"/>
<protein>
    <submittedName>
        <fullName evidence="2">SGNH/GDSL hydrolase family protein</fullName>
    </submittedName>
</protein>
<accession>A0A7K1UVE4</accession>
<reference evidence="2 3" key="1">
    <citation type="submission" date="2019-12" db="EMBL/GenBank/DDBJ databases">
        <title>Nocardia sp. nov. ET3-3 isolated from soil.</title>
        <authorList>
            <person name="Kanchanasin P."/>
            <person name="Tanasupawat S."/>
            <person name="Yuki M."/>
            <person name="Kudo T."/>
        </authorList>
    </citation>
    <scope>NUCLEOTIDE SEQUENCE [LARGE SCALE GENOMIC DNA]</scope>
    <source>
        <strain evidence="2 3">ET3-3</strain>
    </source>
</reference>
<proteinExistence type="predicted"/>
<dbReference type="EMBL" id="WRPP01000002">
    <property type="protein sequence ID" value="MVU78334.1"/>
    <property type="molecule type" value="Genomic_DNA"/>
</dbReference>
<organism evidence="2 3">
    <name type="scientific">Nocardia terrae</name>
    <dbReference type="NCBI Taxonomy" id="2675851"/>
    <lineage>
        <taxon>Bacteria</taxon>
        <taxon>Bacillati</taxon>
        <taxon>Actinomycetota</taxon>
        <taxon>Actinomycetes</taxon>
        <taxon>Mycobacteriales</taxon>
        <taxon>Nocardiaceae</taxon>
        <taxon>Nocardia</taxon>
    </lineage>
</organism>
<dbReference type="CDD" id="cd01830">
    <property type="entry name" value="XynE_like"/>
    <property type="match status" value="1"/>
</dbReference>
<evidence type="ECO:0000313" key="3">
    <source>
        <dbReference type="Proteomes" id="UP000466794"/>
    </source>
</evidence>
<name>A0A7K1UVE4_9NOCA</name>
<dbReference type="PANTHER" id="PTHR43784:SF2">
    <property type="entry name" value="GDSL-LIKE LIPASE_ACYLHYDROLASE, PUTATIVE (AFU_ORTHOLOGUE AFUA_2G00820)-RELATED"/>
    <property type="match status" value="1"/>
</dbReference>
<sequence>MFQPIPARTAPIWSVAWMAVPQQPRRFSGSGWDGTGFAHHTLRQVVRVGSGGGAVRVRLSNRYGTAPLPVQVAAIARTVPGAGIRPATLRPLTCGSSVSFTIPAGVDLVTDSVPLRISPFESLTISMYLAGSAGAATQHTRAFATTFRAVGDHHADAVGTAFTETSQSWYYLSGIEVANVRPQPAAVVVFGDSIVDGFGSTANSDHRFPDELARRLVAAGIPHAVLNAGISGNRLVVDSAWLGESGARRFRRDALELPGVGTVIVLEGTNDIGLDGASPDVGEPPVRVTADQLIAAHRELIRQARARGVRVLGATLPPFEGCPFYSDKAEAERRTVNHWLRTSGEYDAVIDFDAALADPGNPRRLAPAFDSGDHLHPNDLGYTAMADAVNLADLNRGTRDRYGAYSPRTSWPAADSAR</sequence>
<dbReference type="InterPro" id="IPR036514">
    <property type="entry name" value="SGNH_hydro_sf"/>
</dbReference>
<keyword evidence="2" id="KW-0378">Hydrolase</keyword>
<dbReference type="GO" id="GO:0016787">
    <property type="term" value="F:hydrolase activity"/>
    <property type="evidence" value="ECO:0007669"/>
    <property type="project" value="UniProtKB-KW"/>
</dbReference>